<dbReference type="GO" id="GO:0016787">
    <property type="term" value="F:hydrolase activity"/>
    <property type="evidence" value="ECO:0007669"/>
    <property type="project" value="UniProtKB-KW"/>
</dbReference>
<dbReference type="PANTHER" id="PTHR35563:SF2">
    <property type="entry name" value="BARREL METAL-DEPENDENT HYDROLASE, PUTATIVE (AFU_ORTHOLOGUE AFUA_1G16240)-RELATED"/>
    <property type="match status" value="1"/>
</dbReference>
<evidence type="ECO:0000313" key="2">
    <source>
        <dbReference type="EMBL" id="CUU66694.1"/>
    </source>
</evidence>
<dbReference type="OMA" id="AGWHTEL"/>
<feature type="domain" description="Amidohydrolase-related" evidence="1">
    <location>
        <begin position="8"/>
        <end position="254"/>
    </location>
</feature>
<dbReference type="Gene3D" id="3.20.20.140">
    <property type="entry name" value="Metal-dependent hydrolases"/>
    <property type="match status" value="1"/>
</dbReference>
<dbReference type="EMBL" id="FAUH01000014">
    <property type="protein sequence ID" value="CUU66694.1"/>
    <property type="molecule type" value="Genomic_DNA"/>
</dbReference>
<proteinExistence type="predicted"/>
<dbReference type="RefSeq" id="WP_014008887.1">
    <property type="nucleotide sequence ID" value="NZ_FAUH01000014.1"/>
</dbReference>
<organism evidence="2 3">
    <name type="scientific">Corynebacterium variabile</name>
    <dbReference type="NCBI Taxonomy" id="1727"/>
    <lineage>
        <taxon>Bacteria</taxon>
        <taxon>Bacillati</taxon>
        <taxon>Actinomycetota</taxon>
        <taxon>Actinomycetes</taxon>
        <taxon>Mycobacteriales</taxon>
        <taxon>Corynebacteriaceae</taxon>
        <taxon>Corynebacterium</taxon>
    </lineage>
</organism>
<accession>A0A0X2NMJ2</accession>
<protein>
    <submittedName>
        <fullName evidence="2">Predicted metal-dependent hydrolase of the TIM-barrel fold</fullName>
    </submittedName>
</protein>
<evidence type="ECO:0000259" key="1">
    <source>
        <dbReference type="Pfam" id="PF04909"/>
    </source>
</evidence>
<dbReference type="AlphaFoldDB" id="A0A0X2NMJ2"/>
<dbReference type="Proteomes" id="UP000182498">
    <property type="component" value="Unassembled WGS sequence"/>
</dbReference>
<keyword evidence="2" id="KW-0378">Hydrolase</keyword>
<dbReference type="Pfam" id="PF04909">
    <property type="entry name" value="Amidohydro_2"/>
    <property type="match status" value="1"/>
</dbReference>
<dbReference type="InterPro" id="IPR006680">
    <property type="entry name" value="Amidohydro-rel"/>
</dbReference>
<keyword evidence="3" id="KW-1185">Reference proteome</keyword>
<dbReference type="PANTHER" id="PTHR35563">
    <property type="entry name" value="BARREL METAL-DEPENDENT HYDROLASE, PUTATIVE (AFU_ORTHOLOGUE AFUA_1G16240)-RELATED"/>
    <property type="match status" value="1"/>
</dbReference>
<reference evidence="3" key="1">
    <citation type="submission" date="2015-11" db="EMBL/GenBank/DDBJ databases">
        <authorList>
            <person name="Dugat-Bony E."/>
        </authorList>
    </citation>
    <scope>NUCLEOTIDE SEQUENCE [LARGE SCALE GENOMIC DNA]</scope>
    <source>
        <strain evidence="3">Mu292</strain>
    </source>
</reference>
<dbReference type="SUPFAM" id="SSF51556">
    <property type="entry name" value="Metallo-dependent hydrolases"/>
    <property type="match status" value="1"/>
</dbReference>
<dbReference type="OrthoDB" id="5450317at2"/>
<dbReference type="InterPro" id="IPR032466">
    <property type="entry name" value="Metal_Hydrolase"/>
</dbReference>
<evidence type="ECO:0000313" key="3">
    <source>
        <dbReference type="Proteomes" id="UP000182498"/>
    </source>
</evidence>
<sequence>MTRPALFDTHLHIIDPAHPLVENNGYLPDPFTAADYLARVADLNVVGGAVVSGSFQAFDQGYLRDALTALNQEGRRFVGVTQIPASTTDAEILDLDAAGVKAVRFNLKRGGSAGLDDLADLARRVHDLAGWHTELYVDARELPELEPTLVSLPAVSIDHLGMHRDGTPALLRLVERGVKVKATGFGRVELDPAEVIGQIMAIDPTALMVGTDLPSTRAKRPFEDADLDLIAQAVTDAVGEEYVDAVFRTNAEAFSLLLP</sequence>
<gene>
    <name evidence="2" type="ORF">CVAR292_02041</name>
</gene>
<dbReference type="InterPro" id="IPR052358">
    <property type="entry name" value="Aro_Compnd_Degr_Hydrolases"/>
</dbReference>
<name>A0A0X2NMJ2_9CORY</name>